<proteinExistence type="predicted"/>
<feature type="compositionally biased region" description="Pro residues" evidence="1">
    <location>
        <begin position="589"/>
        <end position="601"/>
    </location>
</feature>
<dbReference type="GO" id="GO:0052621">
    <property type="term" value="F:diguanylate cyclase activity"/>
    <property type="evidence" value="ECO:0007669"/>
    <property type="project" value="TreeGrafter"/>
</dbReference>
<feature type="compositionally biased region" description="Low complexity" evidence="1">
    <location>
        <begin position="602"/>
        <end position="616"/>
    </location>
</feature>
<feature type="compositionally biased region" description="Low complexity" evidence="1">
    <location>
        <begin position="546"/>
        <end position="564"/>
    </location>
</feature>
<feature type="region of interest" description="Disordered" evidence="1">
    <location>
        <begin position="535"/>
        <end position="750"/>
    </location>
</feature>
<dbReference type="GO" id="GO:0043709">
    <property type="term" value="P:cell adhesion involved in single-species biofilm formation"/>
    <property type="evidence" value="ECO:0007669"/>
    <property type="project" value="TreeGrafter"/>
</dbReference>
<dbReference type="CDD" id="cd01949">
    <property type="entry name" value="GGDEF"/>
    <property type="match status" value="1"/>
</dbReference>
<gene>
    <name evidence="3" type="ORF">LX83_005640</name>
</gene>
<dbReference type="PANTHER" id="PTHR45138">
    <property type="entry name" value="REGULATORY COMPONENTS OF SENSORY TRANSDUCTION SYSTEM"/>
    <property type="match status" value="1"/>
</dbReference>
<dbReference type="SUPFAM" id="SSF55073">
    <property type="entry name" value="Nucleotide cyclase"/>
    <property type="match status" value="1"/>
</dbReference>
<dbReference type="InterPro" id="IPR000160">
    <property type="entry name" value="GGDEF_dom"/>
</dbReference>
<reference evidence="3" key="1">
    <citation type="submission" date="2022-06" db="EMBL/GenBank/DDBJ databases">
        <title>Genomic Encyclopedia of Archaeal and Bacterial Type Strains, Phase II (KMG-II): from individual species to whole genera.</title>
        <authorList>
            <person name="Goeker M."/>
        </authorList>
    </citation>
    <scope>NUCLEOTIDE SEQUENCE</scope>
    <source>
        <strain evidence="3">DSM 43935</strain>
    </source>
</reference>
<dbReference type="InterPro" id="IPR043128">
    <property type="entry name" value="Rev_trsase/Diguanyl_cyclase"/>
</dbReference>
<dbReference type="FunFam" id="3.30.70.270:FF:000001">
    <property type="entry name" value="Diguanylate cyclase domain protein"/>
    <property type="match status" value="1"/>
</dbReference>
<dbReference type="RefSeq" id="WP_253776881.1">
    <property type="nucleotide sequence ID" value="NZ_JAMTCK010000015.1"/>
</dbReference>
<dbReference type="Gene3D" id="3.30.70.270">
    <property type="match status" value="1"/>
</dbReference>
<keyword evidence="4" id="KW-1185">Reference proteome</keyword>
<dbReference type="Pfam" id="PF00990">
    <property type="entry name" value="GGDEF"/>
    <property type="match status" value="1"/>
</dbReference>
<dbReference type="InterPro" id="IPR050469">
    <property type="entry name" value="Diguanylate_Cyclase"/>
</dbReference>
<evidence type="ECO:0000259" key="2">
    <source>
        <dbReference type="PROSITE" id="PS50887"/>
    </source>
</evidence>
<dbReference type="PROSITE" id="PS50887">
    <property type="entry name" value="GGDEF"/>
    <property type="match status" value="1"/>
</dbReference>
<dbReference type="GO" id="GO:0005886">
    <property type="term" value="C:plasma membrane"/>
    <property type="evidence" value="ECO:0007669"/>
    <property type="project" value="TreeGrafter"/>
</dbReference>
<dbReference type="PANTHER" id="PTHR45138:SF9">
    <property type="entry name" value="DIGUANYLATE CYCLASE DGCM-RELATED"/>
    <property type="match status" value="1"/>
</dbReference>
<evidence type="ECO:0000313" key="3">
    <source>
        <dbReference type="EMBL" id="MCP2168762.1"/>
    </source>
</evidence>
<dbReference type="GO" id="GO:1902201">
    <property type="term" value="P:negative regulation of bacterial-type flagellum-dependent cell motility"/>
    <property type="evidence" value="ECO:0007669"/>
    <property type="project" value="TreeGrafter"/>
</dbReference>
<dbReference type="InterPro" id="IPR029787">
    <property type="entry name" value="Nucleotide_cyclase"/>
</dbReference>
<protein>
    <submittedName>
        <fullName evidence="3">Diguanylate cyclase (GGDEF) domain-containing protein</fullName>
    </submittedName>
</protein>
<accession>A0AAE3GJX2</accession>
<organism evidence="3 4">
    <name type="scientific">Goodfellowiella coeruleoviolacea</name>
    <dbReference type="NCBI Taxonomy" id="334858"/>
    <lineage>
        <taxon>Bacteria</taxon>
        <taxon>Bacillati</taxon>
        <taxon>Actinomycetota</taxon>
        <taxon>Actinomycetes</taxon>
        <taxon>Pseudonocardiales</taxon>
        <taxon>Pseudonocardiaceae</taxon>
        <taxon>Goodfellowiella</taxon>
    </lineage>
</organism>
<feature type="compositionally biased region" description="Acidic residues" evidence="1">
    <location>
        <begin position="708"/>
        <end position="729"/>
    </location>
</feature>
<dbReference type="Proteomes" id="UP001206128">
    <property type="component" value="Unassembled WGS sequence"/>
</dbReference>
<comment type="caution">
    <text evidence="3">The sequence shown here is derived from an EMBL/GenBank/DDBJ whole genome shotgun (WGS) entry which is preliminary data.</text>
</comment>
<dbReference type="SMART" id="SM00267">
    <property type="entry name" value="GGDEF"/>
    <property type="match status" value="1"/>
</dbReference>
<dbReference type="NCBIfam" id="TIGR00254">
    <property type="entry name" value="GGDEF"/>
    <property type="match status" value="1"/>
</dbReference>
<evidence type="ECO:0000313" key="4">
    <source>
        <dbReference type="Proteomes" id="UP001206128"/>
    </source>
</evidence>
<sequence>MSDAWLVGRSRELLAQAQSQTPDPDYLLATSDDLLAEARRRGEPRIVAHLLRAAAVVRLVIPELADLADPKLDEMLTYTRRHGLTVLEADARALRARRALATGAEDTALTEAACALAMFDEELTPDSMSDHRTYQRTLAFALADIGLVLTQLGVYELADQVLARAHVAVREGGGPHEIAVHMLNRVRLLLGWGLRLERVGKYDLANRQFRVAADLATAFEGPFRESLFPRVEGVPAADQDPVVGAAHALAEPGPGHIARLTTLLDHAKYARQLIIVAIALARCLERADQPAEALAVLHRARTEVDGDTSEPTLMLCLVREYARLSGPNGGVRTSGALAEYAAALESELWTMRETKITTLNARRQHERMARAHGAIAQQALQDPLTGLPNRRALDARLAALVSARDSDPLSVALVDLDGFKTVNDRGSHAEGDNVLRVVAGTLRNAVRTDDLVARYGGDEFVVLLPGATLPAAEAALDRAVEAVVDLPAVLSRGVTLSVGVVSLRPHESPSEVLSRADAAMYQAKRQGGCRVIAVAGDRQETSADATGTTSTPRPTTRALPRSSRGATARATPDPDSGTDTAPGTNPAPASAPPAGPAPAPAAEPTAGPTATGPTTADQPDRPSEPDHAGEPDHTGGVHQPDHAEAPVDATELLELGDSAEPTRLLRPVEVADPTELLTAVAPASPGEPPHAGDPADDGAADNGAADDGAADDGAADDGPADDGPADDGGDALSRCGQDRPTAQVTGWKGH</sequence>
<feature type="domain" description="GGDEF" evidence="2">
    <location>
        <begin position="407"/>
        <end position="536"/>
    </location>
</feature>
<evidence type="ECO:0000256" key="1">
    <source>
        <dbReference type="SAM" id="MobiDB-lite"/>
    </source>
</evidence>
<dbReference type="EMBL" id="JAMTCK010000015">
    <property type="protein sequence ID" value="MCP2168762.1"/>
    <property type="molecule type" value="Genomic_DNA"/>
</dbReference>
<name>A0AAE3GJX2_9PSEU</name>
<feature type="compositionally biased region" description="Basic and acidic residues" evidence="1">
    <location>
        <begin position="618"/>
        <end position="645"/>
    </location>
</feature>
<dbReference type="AlphaFoldDB" id="A0AAE3GJX2"/>